<dbReference type="Pfam" id="PF01061">
    <property type="entry name" value="ABC2_membrane"/>
    <property type="match status" value="1"/>
</dbReference>
<evidence type="ECO:0000313" key="8">
    <source>
        <dbReference type="Proteomes" id="UP000054466"/>
    </source>
</evidence>
<dbReference type="AlphaFoldDB" id="A0A0D2C517"/>
<comment type="subcellular location">
    <subcellularLocation>
        <location evidence="1">Membrane</location>
        <topology evidence="1">Multi-pass membrane protein</topology>
    </subcellularLocation>
</comment>
<evidence type="ECO:0000259" key="6">
    <source>
        <dbReference type="Pfam" id="PF01061"/>
    </source>
</evidence>
<keyword evidence="2 5" id="KW-0812">Transmembrane</keyword>
<dbReference type="EMBL" id="KN847044">
    <property type="protein sequence ID" value="KIW25520.1"/>
    <property type="molecule type" value="Genomic_DNA"/>
</dbReference>
<dbReference type="HOGENOM" id="CLU_1209706_0_0_1"/>
<feature type="transmembrane region" description="Helical" evidence="5">
    <location>
        <begin position="62"/>
        <end position="81"/>
    </location>
</feature>
<evidence type="ECO:0000313" key="7">
    <source>
        <dbReference type="EMBL" id="KIW25520.1"/>
    </source>
</evidence>
<dbReference type="GO" id="GO:0016020">
    <property type="term" value="C:membrane"/>
    <property type="evidence" value="ECO:0007669"/>
    <property type="project" value="UniProtKB-SubCell"/>
</dbReference>
<name>A0A0D2C517_9EURO</name>
<dbReference type="GO" id="GO:0140359">
    <property type="term" value="F:ABC-type transporter activity"/>
    <property type="evidence" value="ECO:0007669"/>
    <property type="project" value="InterPro"/>
</dbReference>
<keyword evidence="3 5" id="KW-1133">Transmembrane helix</keyword>
<dbReference type="RefSeq" id="XP_016245736.1">
    <property type="nucleotide sequence ID" value="XM_016395880.1"/>
</dbReference>
<evidence type="ECO:0000256" key="3">
    <source>
        <dbReference type="ARBA" id="ARBA00022989"/>
    </source>
</evidence>
<feature type="transmembrane region" description="Helical" evidence="5">
    <location>
        <begin position="33"/>
        <end position="56"/>
    </location>
</feature>
<feature type="transmembrane region" description="Helical" evidence="5">
    <location>
        <begin position="6"/>
        <end position="26"/>
    </location>
</feature>
<organism evidence="7 8">
    <name type="scientific">Cladophialophora immunda</name>
    <dbReference type="NCBI Taxonomy" id="569365"/>
    <lineage>
        <taxon>Eukaryota</taxon>
        <taxon>Fungi</taxon>
        <taxon>Dikarya</taxon>
        <taxon>Ascomycota</taxon>
        <taxon>Pezizomycotina</taxon>
        <taxon>Eurotiomycetes</taxon>
        <taxon>Chaetothyriomycetidae</taxon>
        <taxon>Chaetothyriales</taxon>
        <taxon>Herpotrichiellaceae</taxon>
        <taxon>Cladophialophora</taxon>
    </lineage>
</organism>
<dbReference type="GeneID" id="27347880"/>
<proteinExistence type="predicted"/>
<dbReference type="Proteomes" id="UP000054466">
    <property type="component" value="Unassembled WGS sequence"/>
</dbReference>
<reference evidence="7 8" key="1">
    <citation type="submission" date="2015-01" db="EMBL/GenBank/DDBJ databases">
        <title>The Genome Sequence of Cladophialophora immunda CBS83496.</title>
        <authorList>
            <consortium name="The Broad Institute Genomics Platform"/>
            <person name="Cuomo C."/>
            <person name="de Hoog S."/>
            <person name="Gorbushina A."/>
            <person name="Stielow B."/>
            <person name="Teixiera M."/>
            <person name="Abouelleil A."/>
            <person name="Chapman S.B."/>
            <person name="Priest M."/>
            <person name="Young S.K."/>
            <person name="Wortman J."/>
            <person name="Nusbaum C."/>
            <person name="Birren B."/>
        </authorList>
    </citation>
    <scope>NUCLEOTIDE SEQUENCE [LARGE SCALE GENOMIC DNA]</scope>
    <source>
        <strain evidence="7 8">CBS 83496</strain>
    </source>
</reference>
<accession>A0A0D2C517</accession>
<dbReference type="STRING" id="569365.A0A0D2C517"/>
<feature type="domain" description="ABC-2 type transporter transmembrane" evidence="6">
    <location>
        <begin position="2"/>
        <end position="107"/>
    </location>
</feature>
<sequence length="229" mass="25385">MVESPNAISLGILVFAPFDYPTFGITSSKRQELVLLFCIQFFVFGSTFAHMVVAALPDAETAGQIATMLFYLALTLNGVLLPPKALPGFWIFAYRVSPLTYLVNGVAIPAPNMTCGEYMVPYLQAAGPSAGTLIHPEASRDCEYCPLQLTDQFLTARNAHAEDDWQDFGIVWAFIGFNVHFSRSLLPWRTREPLRSFRGSPTRVTGKETFAAIVKLCRSRYITQQGGMD</sequence>
<protein>
    <recommendedName>
        <fullName evidence="6">ABC-2 type transporter transmembrane domain-containing protein</fullName>
    </recommendedName>
</protein>
<evidence type="ECO:0000256" key="2">
    <source>
        <dbReference type="ARBA" id="ARBA00022692"/>
    </source>
</evidence>
<evidence type="ECO:0000256" key="5">
    <source>
        <dbReference type="SAM" id="Phobius"/>
    </source>
</evidence>
<dbReference type="OrthoDB" id="245989at2759"/>
<evidence type="ECO:0000256" key="1">
    <source>
        <dbReference type="ARBA" id="ARBA00004141"/>
    </source>
</evidence>
<dbReference type="InterPro" id="IPR013525">
    <property type="entry name" value="ABC2_TM"/>
</dbReference>
<evidence type="ECO:0000256" key="4">
    <source>
        <dbReference type="ARBA" id="ARBA00023136"/>
    </source>
</evidence>
<keyword evidence="4 5" id="KW-0472">Membrane</keyword>
<keyword evidence="8" id="KW-1185">Reference proteome</keyword>
<gene>
    <name evidence="7" type="ORF">PV07_08686</name>
</gene>
<dbReference type="VEuPathDB" id="FungiDB:PV07_08686"/>